<feature type="compositionally biased region" description="Polar residues" evidence="3">
    <location>
        <begin position="31"/>
        <end position="54"/>
    </location>
</feature>
<feature type="chain" id="PRO_5047064489" evidence="4">
    <location>
        <begin position="25"/>
        <end position="459"/>
    </location>
</feature>
<feature type="signal peptide" evidence="4">
    <location>
        <begin position="1"/>
        <end position="24"/>
    </location>
</feature>
<name>A0ABV0J4A5_9CYAN</name>
<feature type="region of interest" description="Disordered" evidence="3">
    <location>
        <begin position="31"/>
        <end position="61"/>
    </location>
</feature>
<dbReference type="InterPro" id="IPR009003">
    <property type="entry name" value="Peptidase_S1_PA"/>
</dbReference>
<evidence type="ECO:0000256" key="1">
    <source>
        <dbReference type="ARBA" id="ARBA00022670"/>
    </source>
</evidence>
<dbReference type="PANTHER" id="PTHR43343:SF3">
    <property type="entry name" value="PROTEASE DO-LIKE 8, CHLOROPLASTIC"/>
    <property type="match status" value="1"/>
</dbReference>
<sequence length="459" mass="48872">MKKGLWSLLLALLILWSFSLPTFASPAPGLSQAQNNTSESLAQGNCPRQLQSAIASEPRSAAPRLNPEVLPRIGVARIRSGILPGVVIGGHHEGVLKILQQHYTASGQLDEQLEDAALQAIEDELGNAGYNVGRSEQHSVFDEQLMEESEPVRFLVGGKITKVELNSYSSFFSSKTADQRTIQWEIFDRDTNKVIVRQATTGQAEAEGIDNPAATYEAIRASFKTLLAQPSFTTSLQQAVGRDLAPTSAKTYQIAALPSSQLPLSTEQIASHTIPSVVWIRTPTGRGTGFVIDSSGLILTNQHVVGSSFSVKVKLYDGSTQTGRVLKRNAAFDVALVKLEGEVSHIPALPIADLSAVKVGEEVVAIGNPIAYSNTVTKGIVSGIRTIGSRDLIQTDVAINPGNSGGPLLNQQGAVIGIVTEKMVSRGVEGLGFALPISESLQNLDVFVKPSRSVGSMAM</sequence>
<proteinExistence type="predicted"/>
<evidence type="ECO:0000256" key="2">
    <source>
        <dbReference type="ARBA" id="ARBA00022801"/>
    </source>
</evidence>
<keyword evidence="2" id="KW-0378">Hydrolase</keyword>
<dbReference type="Gene3D" id="2.40.10.120">
    <property type="match status" value="1"/>
</dbReference>
<dbReference type="SUPFAM" id="SSF50494">
    <property type="entry name" value="Trypsin-like serine proteases"/>
    <property type="match status" value="1"/>
</dbReference>
<keyword evidence="4" id="KW-0732">Signal</keyword>
<accession>A0ABV0J4A5</accession>
<keyword evidence="1" id="KW-0645">Protease</keyword>
<dbReference type="PRINTS" id="PR00834">
    <property type="entry name" value="PROTEASES2C"/>
</dbReference>
<dbReference type="InterPro" id="IPR051201">
    <property type="entry name" value="Chloro_Bact_Ser_Proteases"/>
</dbReference>
<protein>
    <submittedName>
        <fullName evidence="5">Trypsin-like peptidase domain-containing protein</fullName>
    </submittedName>
</protein>
<gene>
    <name evidence="5" type="ORF">NC998_05170</name>
</gene>
<dbReference type="RefSeq" id="WP_190433866.1">
    <property type="nucleotide sequence ID" value="NZ_JAMPKM010000002.1"/>
</dbReference>
<dbReference type="EMBL" id="JAMPKM010000002">
    <property type="protein sequence ID" value="MEP0816484.1"/>
    <property type="molecule type" value="Genomic_DNA"/>
</dbReference>
<evidence type="ECO:0000256" key="4">
    <source>
        <dbReference type="SAM" id="SignalP"/>
    </source>
</evidence>
<comment type="caution">
    <text evidence="5">The sequence shown here is derived from an EMBL/GenBank/DDBJ whole genome shotgun (WGS) entry which is preliminary data.</text>
</comment>
<keyword evidence="6" id="KW-1185">Reference proteome</keyword>
<dbReference type="InterPro" id="IPR001940">
    <property type="entry name" value="Peptidase_S1C"/>
</dbReference>
<dbReference type="PANTHER" id="PTHR43343">
    <property type="entry name" value="PEPTIDASE S12"/>
    <property type="match status" value="1"/>
</dbReference>
<evidence type="ECO:0000313" key="6">
    <source>
        <dbReference type="Proteomes" id="UP001464891"/>
    </source>
</evidence>
<dbReference type="Pfam" id="PF13365">
    <property type="entry name" value="Trypsin_2"/>
    <property type="match status" value="1"/>
</dbReference>
<organism evidence="5 6">
    <name type="scientific">Trichocoleus desertorum GB2-A4</name>
    <dbReference type="NCBI Taxonomy" id="2933944"/>
    <lineage>
        <taxon>Bacteria</taxon>
        <taxon>Bacillati</taxon>
        <taxon>Cyanobacteriota</taxon>
        <taxon>Cyanophyceae</taxon>
        <taxon>Leptolyngbyales</taxon>
        <taxon>Trichocoleusaceae</taxon>
        <taxon>Trichocoleus</taxon>
    </lineage>
</organism>
<reference evidence="5 6" key="1">
    <citation type="submission" date="2022-04" db="EMBL/GenBank/DDBJ databases">
        <title>Positive selection, recombination, and allopatry shape intraspecific diversity of widespread and dominant cyanobacteria.</title>
        <authorList>
            <person name="Wei J."/>
            <person name="Shu W."/>
            <person name="Hu C."/>
        </authorList>
    </citation>
    <scope>NUCLEOTIDE SEQUENCE [LARGE SCALE GENOMIC DNA]</scope>
    <source>
        <strain evidence="5 6">GB2-A4</strain>
    </source>
</reference>
<dbReference type="Proteomes" id="UP001464891">
    <property type="component" value="Unassembled WGS sequence"/>
</dbReference>
<evidence type="ECO:0000313" key="5">
    <source>
        <dbReference type="EMBL" id="MEP0816484.1"/>
    </source>
</evidence>
<evidence type="ECO:0000256" key="3">
    <source>
        <dbReference type="SAM" id="MobiDB-lite"/>
    </source>
</evidence>